<accession>A0A6A7B1I7</accession>
<dbReference type="AlphaFoldDB" id="A0A6A7B1I7"/>
<evidence type="ECO:0000313" key="2">
    <source>
        <dbReference type="Proteomes" id="UP000799423"/>
    </source>
</evidence>
<name>A0A6A7B1I7_9PLEO</name>
<dbReference type="Proteomes" id="UP000799423">
    <property type="component" value="Unassembled WGS sequence"/>
</dbReference>
<proteinExistence type="predicted"/>
<protein>
    <submittedName>
        <fullName evidence="1">Uncharacterized protein</fullName>
    </submittedName>
</protein>
<evidence type="ECO:0000313" key="1">
    <source>
        <dbReference type="EMBL" id="KAF2848994.1"/>
    </source>
</evidence>
<dbReference type="EMBL" id="MU006314">
    <property type="protein sequence ID" value="KAF2848994.1"/>
    <property type="molecule type" value="Genomic_DNA"/>
</dbReference>
<sequence>MDTHMHSSSSSSGSGSDAPELLQSFWPDLYATNRQLYDHLRRERSGQTNTGQVESEYMEEDASSVYAAPTQVNEQSFAYTSPTQVNEQPYTQPHAVNTNHNVVQQAASNNATYPLIPSQDFYTTSQNVPTNGNSFTGYAAKNAVDMSNTMDWDTNALTIYDPPIKPSTYDTSPPPFSPGFSFTQTPMECTQPQLQPNLQFPAPAVSSSPVHPAAGKTVKFADKVAVVEPDSTSALSASLSNISALDPYRSLPWSNIHANKETVRSRESSPLTQVLYVSALDPVLSRREMSPPLKGRLRRANAVRYAESASTAQPLGEVSASARVLEWLEGVEEEKEEEEEEEEE</sequence>
<gene>
    <name evidence="1" type="ORF">T440DRAFT_556257</name>
</gene>
<keyword evidence="2" id="KW-1185">Reference proteome</keyword>
<reference evidence="1" key="1">
    <citation type="submission" date="2020-01" db="EMBL/GenBank/DDBJ databases">
        <authorList>
            <consortium name="DOE Joint Genome Institute"/>
            <person name="Haridas S."/>
            <person name="Albert R."/>
            <person name="Binder M."/>
            <person name="Bloem J."/>
            <person name="Labutti K."/>
            <person name="Salamov A."/>
            <person name="Andreopoulos B."/>
            <person name="Baker S.E."/>
            <person name="Barry K."/>
            <person name="Bills G."/>
            <person name="Bluhm B.H."/>
            <person name="Cannon C."/>
            <person name="Castanera R."/>
            <person name="Culley D.E."/>
            <person name="Daum C."/>
            <person name="Ezra D."/>
            <person name="Gonzalez J.B."/>
            <person name="Henrissat B."/>
            <person name="Kuo A."/>
            <person name="Liang C."/>
            <person name="Lipzen A."/>
            <person name="Lutzoni F."/>
            <person name="Magnuson J."/>
            <person name="Mondo S."/>
            <person name="Nolan M."/>
            <person name="Ohm R."/>
            <person name="Pangilinan J."/>
            <person name="Park H.-J."/>
            <person name="Ramirez L."/>
            <person name="Alfaro M."/>
            <person name="Sun H."/>
            <person name="Tritt A."/>
            <person name="Yoshinaga Y."/>
            <person name="Zwiers L.-H."/>
            <person name="Turgeon B.G."/>
            <person name="Goodwin S.B."/>
            <person name="Spatafora J.W."/>
            <person name="Crous P.W."/>
            <person name="Grigoriev I.V."/>
        </authorList>
    </citation>
    <scope>NUCLEOTIDE SEQUENCE</scope>
    <source>
        <strain evidence="1">IPT5</strain>
    </source>
</reference>
<organism evidence="1 2">
    <name type="scientific">Plenodomus tracheiphilus IPT5</name>
    <dbReference type="NCBI Taxonomy" id="1408161"/>
    <lineage>
        <taxon>Eukaryota</taxon>
        <taxon>Fungi</taxon>
        <taxon>Dikarya</taxon>
        <taxon>Ascomycota</taxon>
        <taxon>Pezizomycotina</taxon>
        <taxon>Dothideomycetes</taxon>
        <taxon>Pleosporomycetidae</taxon>
        <taxon>Pleosporales</taxon>
        <taxon>Pleosporineae</taxon>
        <taxon>Leptosphaeriaceae</taxon>
        <taxon>Plenodomus</taxon>
    </lineage>
</organism>